<feature type="non-terminal residue" evidence="2">
    <location>
        <position position="48"/>
    </location>
</feature>
<accession>A0A392URE3</accession>
<feature type="region of interest" description="Disordered" evidence="1">
    <location>
        <begin position="1"/>
        <end position="48"/>
    </location>
</feature>
<proteinExistence type="predicted"/>
<evidence type="ECO:0000256" key="1">
    <source>
        <dbReference type="SAM" id="MobiDB-lite"/>
    </source>
</evidence>
<dbReference type="Proteomes" id="UP000265520">
    <property type="component" value="Unassembled WGS sequence"/>
</dbReference>
<comment type="caution">
    <text evidence="2">The sequence shown here is derived from an EMBL/GenBank/DDBJ whole genome shotgun (WGS) entry which is preliminary data.</text>
</comment>
<sequence length="48" mass="5200">MQSKAKGYAGSQHHAHQNNFASANNDPQQTRVVSNDTGLSHAAHQEPM</sequence>
<evidence type="ECO:0000313" key="3">
    <source>
        <dbReference type="Proteomes" id="UP000265520"/>
    </source>
</evidence>
<organism evidence="2 3">
    <name type="scientific">Trifolium medium</name>
    <dbReference type="NCBI Taxonomy" id="97028"/>
    <lineage>
        <taxon>Eukaryota</taxon>
        <taxon>Viridiplantae</taxon>
        <taxon>Streptophyta</taxon>
        <taxon>Embryophyta</taxon>
        <taxon>Tracheophyta</taxon>
        <taxon>Spermatophyta</taxon>
        <taxon>Magnoliopsida</taxon>
        <taxon>eudicotyledons</taxon>
        <taxon>Gunneridae</taxon>
        <taxon>Pentapetalae</taxon>
        <taxon>rosids</taxon>
        <taxon>fabids</taxon>
        <taxon>Fabales</taxon>
        <taxon>Fabaceae</taxon>
        <taxon>Papilionoideae</taxon>
        <taxon>50 kb inversion clade</taxon>
        <taxon>NPAAA clade</taxon>
        <taxon>Hologalegina</taxon>
        <taxon>IRL clade</taxon>
        <taxon>Trifolieae</taxon>
        <taxon>Trifolium</taxon>
    </lineage>
</organism>
<reference evidence="2 3" key="1">
    <citation type="journal article" date="2018" name="Front. Plant Sci.">
        <title>Red Clover (Trifolium pratense) and Zigzag Clover (T. medium) - A Picture of Genomic Similarities and Differences.</title>
        <authorList>
            <person name="Dluhosova J."/>
            <person name="Istvanek J."/>
            <person name="Nedelnik J."/>
            <person name="Repkova J."/>
        </authorList>
    </citation>
    <scope>NUCLEOTIDE SEQUENCE [LARGE SCALE GENOMIC DNA]</scope>
    <source>
        <strain evidence="3">cv. 10/8</strain>
        <tissue evidence="2">Leaf</tissue>
    </source>
</reference>
<name>A0A392URE3_9FABA</name>
<evidence type="ECO:0000313" key="2">
    <source>
        <dbReference type="EMBL" id="MCI75056.1"/>
    </source>
</evidence>
<feature type="compositionally biased region" description="Polar residues" evidence="1">
    <location>
        <begin position="17"/>
        <end position="38"/>
    </location>
</feature>
<protein>
    <submittedName>
        <fullName evidence="2">Uncharacterized protein</fullName>
    </submittedName>
</protein>
<dbReference type="AlphaFoldDB" id="A0A392URE3"/>
<keyword evidence="3" id="KW-1185">Reference proteome</keyword>
<dbReference type="EMBL" id="LXQA010874176">
    <property type="protein sequence ID" value="MCI75056.1"/>
    <property type="molecule type" value="Genomic_DNA"/>
</dbReference>